<dbReference type="AlphaFoldDB" id="A0A7X0RLI0"/>
<dbReference type="SUPFAM" id="SSF46785">
    <property type="entry name" value="Winged helix' DNA-binding domain"/>
    <property type="match status" value="1"/>
</dbReference>
<proteinExistence type="predicted"/>
<dbReference type="Pfam" id="PF13280">
    <property type="entry name" value="WYL"/>
    <property type="match status" value="1"/>
</dbReference>
<accession>A0A7X0RLI0</accession>
<protein>
    <submittedName>
        <fullName evidence="3">YafY family transcriptional regulator</fullName>
    </submittedName>
</protein>
<organism evidence="3 4">
    <name type="scientific">Cohnella nanjingensis</name>
    <dbReference type="NCBI Taxonomy" id="1387779"/>
    <lineage>
        <taxon>Bacteria</taxon>
        <taxon>Bacillati</taxon>
        <taxon>Bacillota</taxon>
        <taxon>Bacilli</taxon>
        <taxon>Bacillales</taxon>
        <taxon>Paenibacillaceae</taxon>
        <taxon>Cohnella</taxon>
    </lineage>
</organism>
<sequence length="322" mass="37042">MSKADNMLAILWLLRSRRKMSATQLAEELEVHVRTIYRHIDALCISGVPIVSEVGRDGGYAIPDTFKLEPLFFDAEEQKALLHSATFAREADYPSREALGRAVSKIKRYANPEQRERMERHETHLEVIQPPTDPSLLSVLVEIESSMELQVGLEIDYQTGYDGPLSNRTVDVYGLVHWKSKWYAVGHCHLRGEVRSFRVDRMRNWRCTEERFQRPPHFSARSFLMDSLLAEAGAERQHPLVSLRIQGSAQALDDLCGHWLLSHALVERTEDRAHFQLDELNLYTQIPYYLLSFGGKIRVQAPEELRACMADIATSLLEYYRS</sequence>
<dbReference type="PANTHER" id="PTHR34580">
    <property type="match status" value="1"/>
</dbReference>
<dbReference type="PIRSF" id="PIRSF016838">
    <property type="entry name" value="PafC"/>
    <property type="match status" value="1"/>
</dbReference>
<dbReference type="Pfam" id="PF08279">
    <property type="entry name" value="HTH_11"/>
    <property type="match status" value="1"/>
</dbReference>
<dbReference type="InterPro" id="IPR036390">
    <property type="entry name" value="WH_DNA-bd_sf"/>
</dbReference>
<comment type="caution">
    <text evidence="3">The sequence shown here is derived from an EMBL/GenBank/DDBJ whole genome shotgun (WGS) entry which is preliminary data.</text>
</comment>
<gene>
    <name evidence="3" type="ORF">H7C19_02210</name>
</gene>
<evidence type="ECO:0000259" key="1">
    <source>
        <dbReference type="Pfam" id="PF08279"/>
    </source>
</evidence>
<keyword evidence="4" id="KW-1185">Reference proteome</keyword>
<dbReference type="InterPro" id="IPR036388">
    <property type="entry name" value="WH-like_DNA-bd_sf"/>
</dbReference>
<dbReference type="Gene3D" id="1.10.10.10">
    <property type="entry name" value="Winged helix-like DNA-binding domain superfamily/Winged helix DNA-binding domain"/>
    <property type="match status" value="1"/>
</dbReference>
<dbReference type="InterPro" id="IPR026881">
    <property type="entry name" value="WYL_dom"/>
</dbReference>
<reference evidence="3 4" key="1">
    <citation type="submission" date="2020-08" db="EMBL/GenBank/DDBJ databases">
        <title>Cohnella phylogeny.</title>
        <authorList>
            <person name="Dunlap C."/>
        </authorList>
    </citation>
    <scope>NUCLEOTIDE SEQUENCE [LARGE SCALE GENOMIC DNA]</scope>
    <source>
        <strain evidence="3 4">DSM 28246</strain>
    </source>
</reference>
<dbReference type="EMBL" id="JACJVP010000001">
    <property type="protein sequence ID" value="MBB6669493.1"/>
    <property type="molecule type" value="Genomic_DNA"/>
</dbReference>
<dbReference type="Proteomes" id="UP000547209">
    <property type="component" value="Unassembled WGS sequence"/>
</dbReference>
<dbReference type="InterPro" id="IPR028349">
    <property type="entry name" value="PafC-like"/>
</dbReference>
<feature type="domain" description="WYL" evidence="2">
    <location>
        <begin position="140"/>
        <end position="206"/>
    </location>
</feature>
<dbReference type="InterPro" id="IPR013196">
    <property type="entry name" value="HTH_11"/>
</dbReference>
<name>A0A7X0RLI0_9BACL</name>
<feature type="domain" description="Helix-turn-helix type 11" evidence="1">
    <location>
        <begin position="8"/>
        <end position="60"/>
    </location>
</feature>
<evidence type="ECO:0000313" key="3">
    <source>
        <dbReference type="EMBL" id="MBB6669493.1"/>
    </source>
</evidence>
<dbReference type="InterPro" id="IPR051534">
    <property type="entry name" value="CBASS_pafABC_assoc_protein"/>
</dbReference>
<dbReference type="RefSeq" id="WP_185140898.1">
    <property type="nucleotide sequence ID" value="NZ_JACJVP010000001.1"/>
</dbReference>
<dbReference type="PROSITE" id="PS52050">
    <property type="entry name" value="WYL"/>
    <property type="match status" value="1"/>
</dbReference>
<evidence type="ECO:0000313" key="4">
    <source>
        <dbReference type="Proteomes" id="UP000547209"/>
    </source>
</evidence>
<evidence type="ECO:0000259" key="2">
    <source>
        <dbReference type="Pfam" id="PF13280"/>
    </source>
</evidence>
<dbReference type="PANTHER" id="PTHR34580:SF3">
    <property type="entry name" value="PROTEIN PAFB"/>
    <property type="match status" value="1"/>
</dbReference>